<dbReference type="SFLD" id="SFLDG01086">
    <property type="entry name" value="elongater_protein-like"/>
    <property type="match status" value="1"/>
</dbReference>
<evidence type="ECO:0000256" key="3">
    <source>
        <dbReference type="ARBA" id="ARBA00022679"/>
    </source>
</evidence>
<evidence type="ECO:0000256" key="2">
    <source>
        <dbReference type="ARBA" id="ARBA00022485"/>
    </source>
</evidence>
<name>A0A151LGU2_9APIC</name>
<dbReference type="GO" id="GO:0008168">
    <property type="term" value="F:methyltransferase activity"/>
    <property type="evidence" value="ECO:0007669"/>
    <property type="project" value="UniProtKB-KW"/>
</dbReference>
<dbReference type="KEGG" id="pgab:PGSY75_1227800"/>
<evidence type="ECO:0000256" key="1">
    <source>
        <dbReference type="ARBA" id="ARBA00001966"/>
    </source>
</evidence>
<dbReference type="InterPro" id="IPR032432">
    <property type="entry name" value="Radical_SAM_C"/>
</dbReference>
<protein>
    <submittedName>
        <fullName evidence="13">Putative histone S-adenosyl methyltransferase</fullName>
    </submittedName>
</protein>
<dbReference type="InterPro" id="IPR034687">
    <property type="entry name" value="ELP3-like"/>
</dbReference>
<feature type="region of interest" description="Disordered" evidence="10">
    <location>
        <begin position="265"/>
        <end position="291"/>
    </location>
</feature>
<keyword evidence="7" id="KW-0408">Iron</keyword>
<feature type="compositionally biased region" description="Basic and acidic residues" evidence="10">
    <location>
        <begin position="739"/>
        <end position="755"/>
    </location>
</feature>
<keyword evidence="11" id="KW-0812">Transmembrane</keyword>
<dbReference type="PANTHER" id="PTHR11135:SF2">
    <property type="entry name" value="ELONGATOR COMPLEX PROTEIN 3"/>
    <property type="match status" value="1"/>
</dbReference>
<dbReference type="InterPro" id="IPR039661">
    <property type="entry name" value="ELP3"/>
</dbReference>
<keyword evidence="2" id="KW-0004">4Fe-4S</keyword>
<keyword evidence="11" id="KW-1133">Transmembrane helix</keyword>
<feature type="domain" description="Elp3/MiaA/NifB-like radical SAM core" evidence="12">
    <location>
        <begin position="355"/>
        <end position="615"/>
    </location>
</feature>
<keyword evidence="13" id="KW-0489">Methyltransferase</keyword>
<evidence type="ECO:0000256" key="9">
    <source>
        <dbReference type="ARBA" id="ARBA00023315"/>
    </source>
</evidence>
<dbReference type="Proteomes" id="UP000076004">
    <property type="component" value="Unassembled WGS sequence"/>
</dbReference>
<evidence type="ECO:0000259" key="12">
    <source>
        <dbReference type="SMART" id="SM00729"/>
    </source>
</evidence>
<keyword evidence="5" id="KW-0819">tRNA processing</keyword>
<feature type="compositionally biased region" description="Basic and acidic residues" evidence="10">
    <location>
        <begin position="11"/>
        <end position="21"/>
    </location>
</feature>
<dbReference type="SMART" id="SM00729">
    <property type="entry name" value="Elp3"/>
    <property type="match status" value="1"/>
</dbReference>
<feature type="compositionally biased region" description="Polar residues" evidence="10">
    <location>
        <begin position="823"/>
        <end position="860"/>
    </location>
</feature>
<keyword evidence="11" id="KW-0472">Membrane</keyword>
<keyword evidence="3 13" id="KW-0808">Transferase</keyword>
<dbReference type="SUPFAM" id="SSF102114">
    <property type="entry name" value="Radical SAM enzymes"/>
    <property type="match status" value="1"/>
</dbReference>
<dbReference type="GO" id="GO:0002926">
    <property type="term" value="P:tRNA wobble base 5-methoxycarbonylmethyl-2-thiouridinylation"/>
    <property type="evidence" value="ECO:0007669"/>
    <property type="project" value="TreeGrafter"/>
</dbReference>
<sequence>MIKFKIGRSNKKNEKKSNIDNNEEDIKKKGFDDNILNDQVVTDLNSEELNEKNYINEILDESSEDDDNIINSSYEEKKKIENKEENYYYINDAIKRNYPLEYEDNKIYPKVYCYEPTNFENFKKKIKNKNELRHYECYSSTMNEFFYKYNENYYDDILKNESFKKFAEELWSNRSNIKTDQQYQDLCVQLRKKYKISPSKHQISVALQHHYLQSLDDDKKDMENIIQLQKNSDHVGDIKDIDHIISTGNTNDVDNTNDGDNTNDVANTNDGDNTNNMNNTNNHDSSHVDETNNLSEEDEFIINKKGKDVKYVLENVNKMIITKEMKNYKDLDKESVHFLQINKRKGVRSNSGVLVVTIITHPHKFSCKYDCHYCPNEPNQPRSYLSTEPAILRANQNNFDVICQFFNRTTTLVNNGHVADKIEVLVLGGTWSCYDIAYQEEFIRDVYYAANIYPVLKDRRKKLTLKEEQEINEKSNCRIIGLTLETRPDQINKDELLRLRYYGCTRVQLGIQHIDDVILKKVNRQCTLKDCIRAIYLLKENGFKVDIHLMPDLPYSDVYKDIHMFKYVLSSIDLQADQWKIYPCEITPFTKIEKWYNNNEYKPYFETNKNLLISVILLVKKSIHPWIRLNRVIRDIPNPSIIAGNNITNMRQLIAHEMNIRNIFCQCIRCKEVKNQEIEKKSDSIFLRIYKYPTLGGDEYFITFQGKKKVVNHHGKKNKKNKKSKTSKKDSINQNCYEQMKEKDNNKKIKNKNNDNNDNNNNNNNNNNNDNINNNDNYYYSDSNGHLSSTSNLLENMETFFNEHETNNNEIKHIHHTQHEKSGTSQNNKNSEHSGASQNNKNSEQSGANPENVHNSNISENKLDTEIPVDNNIYEDYDNEYSLLGFLRLRLRKKNNYCDDRPFKCLENSALIRELHVYGSLLKHDDFKDELNFIQHKGLGKCLVLVAEIISYFYNYRKVSIIAGVGTREYYKKLGYTKEETYVTKILKREEIYKNYLLNIDRIGKTILIHEYNLKHCLYLMHKEIPEPEKYKRTEITNLNTYINENILHASDMKNYLVHKKKCTTSSINVQRLLETETNQIVNILWNQFNKWSLDFFIKNRLIFNVSTIVFFSSTFLFTIQFFKKRNIHT</sequence>
<evidence type="ECO:0000256" key="4">
    <source>
        <dbReference type="ARBA" id="ARBA00022691"/>
    </source>
</evidence>
<dbReference type="PANTHER" id="PTHR11135">
    <property type="entry name" value="HISTONE ACETYLTRANSFERASE-RELATED"/>
    <property type="match status" value="1"/>
</dbReference>
<reference evidence="13 14" key="1">
    <citation type="journal article" date="2016" name="Nat. Commun.">
        <title>Genomes of cryptic chimpanzee Plasmodium species reveal key evolutionary events leading to human malaria.</title>
        <authorList>
            <person name="Sundararaman S.A."/>
            <person name="Plenderleith L.J."/>
            <person name="Liu W."/>
            <person name="Loy D.E."/>
            <person name="Learn G.H."/>
            <person name="Li Y."/>
            <person name="Shaw K.S."/>
            <person name="Ayouba A."/>
            <person name="Peeters M."/>
            <person name="Speede S."/>
            <person name="Shaw G.M."/>
            <person name="Bushman F.D."/>
            <person name="Brisson D."/>
            <person name="Rayner J.C."/>
            <person name="Sharp P.M."/>
            <person name="Hahn B.H."/>
        </authorList>
    </citation>
    <scope>NUCLEOTIDE SEQUENCE [LARGE SCALE GENOMIC DNA]</scope>
    <source>
        <strain evidence="13 14">SY75</strain>
    </source>
</reference>
<dbReference type="FunFam" id="3.80.30.20:FF:000011">
    <property type="entry name" value="Elongator complex"/>
    <property type="match status" value="1"/>
</dbReference>
<dbReference type="GO" id="GO:0046872">
    <property type="term" value="F:metal ion binding"/>
    <property type="evidence" value="ECO:0007669"/>
    <property type="project" value="UniProtKB-KW"/>
</dbReference>
<evidence type="ECO:0000313" key="13">
    <source>
        <dbReference type="EMBL" id="KYN98079.1"/>
    </source>
</evidence>
<dbReference type="InterPro" id="IPR058240">
    <property type="entry name" value="rSAM_sf"/>
</dbReference>
<evidence type="ECO:0000256" key="5">
    <source>
        <dbReference type="ARBA" id="ARBA00022694"/>
    </source>
</evidence>
<evidence type="ECO:0000256" key="8">
    <source>
        <dbReference type="ARBA" id="ARBA00023014"/>
    </source>
</evidence>
<evidence type="ECO:0000256" key="10">
    <source>
        <dbReference type="SAM" id="MobiDB-lite"/>
    </source>
</evidence>
<dbReference type="VEuPathDB" id="PlasmoDB:PGABG01_1226600"/>
<dbReference type="RefSeq" id="XP_018640718.1">
    <property type="nucleotide sequence ID" value="XM_018786853.1"/>
</dbReference>
<dbReference type="AlphaFoldDB" id="A0A151LGU2"/>
<keyword evidence="4" id="KW-0949">S-adenosyl-L-methionine</keyword>
<dbReference type="GO" id="GO:0032259">
    <property type="term" value="P:methylation"/>
    <property type="evidence" value="ECO:0007669"/>
    <property type="project" value="UniProtKB-KW"/>
</dbReference>
<feature type="compositionally biased region" description="Low complexity" evidence="10">
    <location>
        <begin position="756"/>
        <end position="777"/>
    </location>
</feature>
<dbReference type="InterPro" id="IPR007197">
    <property type="entry name" value="rSAM"/>
</dbReference>
<feature type="compositionally biased region" description="Low complexity" evidence="10">
    <location>
        <begin position="265"/>
        <end position="282"/>
    </location>
</feature>
<keyword evidence="8" id="KW-0411">Iron-sulfur</keyword>
<dbReference type="GO" id="GO:0033588">
    <property type="term" value="C:elongator holoenzyme complex"/>
    <property type="evidence" value="ECO:0007669"/>
    <property type="project" value="TreeGrafter"/>
</dbReference>
<dbReference type="GO" id="GO:0051539">
    <property type="term" value="F:4 iron, 4 sulfur cluster binding"/>
    <property type="evidence" value="ECO:0007669"/>
    <property type="project" value="UniProtKB-KW"/>
</dbReference>
<feature type="region of interest" description="Disordered" evidence="10">
    <location>
        <begin position="1"/>
        <end position="21"/>
    </location>
</feature>
<accession>A0A151LGU2</accession>
<feature type="region of interest" description="Disordered" evidence="10">
    <location>
        <begin position="815"/>
        <end position="862"/>
    </location>
</feature>
<dbReference type="SFLD" id="SFLDF00344">
    <property type="entry name" value="ELP3-like"/>
    <property type="match status" value="1"/>
</dbReference>
<keyword evidence="6" id="KW-0479">Metal-binding</keyword>
<evidence type="ECO:0000256" key="11">
    <source>
        <dbReference type="SAM" id="Phobius"/>
    </source>
</evidence>
<dbReference type="SFLD" id="SFLDS00029">
    <property type="entry name" value="Radical_SAM"/>
    <property type="match status" value="1"/>
</dbReference>
<keyword evidence="9" id="KW-0012">Acyltransferase</keyword>
<organism evidence="13 14">
    <name type="scientific">Plasmodium gaboni</name>
    <dbReference type="NCBI Taxonomy" id="647221"/>
    <lineage>
        <taxon>Eukaryota</taxon>
        <taxon>Sar</taxon>
        <taxon>Alveolata</taxon>
        <taxon>Apicomplexa</taxon>
        <taxon>Aconoidasida</taxon>
        <taxon>Haemosporida</taxon>
        <taxon>Plasmodiidae</taxon>
        <taxon>Plasmodium</taxon>
        <taxon>Plasmodium (Laverania)</taxon>
    </lineage>
</organism>
<dbReference type="EMBL" id="LVLB01000013">
    <property type="protein sequence ID" value="KYN98079.1"/>
    <property type="molecule type" value="Genomic_DNA"/>
</dbReference>
<dbReference type="GO" id="GO:0005737">
    <property type="term" value="C:cytoplasm"/>
    <property type="evidence" value="ECO:0007669"/>
    <property type="project" value="TreeGrafter"/>
</dbReference>
<feature type="compositionally biased region" description="Basic residues" evidence="10">
    <location>
        <begin position="711"/>
        <end position="726"/>
    </location>
</feature>
<feature type="region of interest" description="Disordered" evidence="10">
    <location>
        <begin position="711"/>
        <end position="784"/>
    </location>
</feature>
<dbReference type="Pfam" id="PF04055">
    <property type="entry name" value="Radical_SAM"/>
    <property type="match status" value="1"/>
</dbReference>
<feature type="transmembrane region" description="Helical" evidence="11">
    <location>
        <begin position="1102"/>
        <end position="1123"/>
    </location>
</feature>
<dbReference type="Pfam" id="PF16199">
    <property type="entry name" value="Radical_SAM_C"/>
    <property type="match status" value="1"/>
</dbReference>
<proteinExistence type="predicted"/>
<dbReference type="GO" id="GO:0016746">
    <property type="term" value="F:acyltransferase activity"/>
    <property type="evidence" value="ECO:0007669"/>
    <property type="project" value="UniProtKB-KW"/>
</dbReference>
<dbReference type="VEuPathDB" id="PlasmoDB:PGSY75_1227800"/>
<evidence type="ECO:0000256" key="6">
    <source>
        <dbReference type="ARBA" id="ARBA00022723"/>
    </source>
</evidence>
<comment type="caution">
    <text evidence="13">The sequence shown here is derived from an EMBL/GenBank/DDBJ whole genome shotgun (WGS) entry which is preliminary data.</text>
</comment>
<dbReference type="GO" id="GO:0005634">
    <property type="term" value="C:nucleus"/>
    <property type="evidence" value="ECO:0007669"/>
    <property type="project" value="TreeGrafter"/>
</dbReference>
<evidence type="ECO:0000256" key="7">
    <source>
        <dbReference type="ARBA" id="ARBA00023004"/>
    </source>
</evidence>
<evidence type="ECO:0000313" key="14">
    <source>
        <dbReference type="Proteomes" id="UP000076004"/>
    </source>
</evidence>
<feature type="compositionally biased region" description="Basic residues" evidence="10">
    <location>
        <begin position="1"/>
        <end position="10"/>
    </location>
</feature>
<dbReference type="GeneID" id="29777445"/>
<gene>
    <name evidence="13" type="ORF">PGSY75_1227800</name>
</gene>
<comment type="cofactor">
    <cofactor evidence="1">
        <name>[4Fe-4S] cluster</name>
        <dbReference type="ChEBI" id="CHEBI:49883"/>
    </cofactor>
</comment>
<dbReference type="InterPro" id="IPR006638">
    <property type="entry name" value="Elp3/MiaA/NifB-like_rSAM"/>
</dbReference>